<dbReference type="Proteomes" id="UP000183567">
    <property type="component" value="Unassembled WGS sequence"/>
</dbReference>
<reference evidence="1 2" key="1">
    <citation type="submission" date="2016-03" db="EMBL/GenBank/DDBJ databases">
        <title>Comparative genomics of the ectomycorrhizal sister species Rhizopogon vinicolor and Rhizopogon vesiculosus (Basidiomycota: Boletales) reveals a divergence of the mating type B locus.</title>
        <authorList>
            <person name="Mujic A.B."/>
            <person name="Kuo A."/>
            <person name="Tritt A."/>
            <person name="Lipzen A."/>
            <person name="Chen C."/>
            <person name="Johnson J."/>
            <person name="Sharma A."/>
            <person name="Barry K."/>
            <person name="Grigoriev I.V."/>
            <person name="Spatafora J.W."/>
        </authorList>
    </citation>
    <scope>NUCLEOTIDE SEQUENCE [LARGE SCALE GENOMIC DNA]</scope>
    <source>
        <strain evidence="1 2">AM-OR11-056</strain>
    </source>
</reference>
<keyword evidence="2" id="KW-1185">Reference proteome</keyword>
<evidence type="ECO:0000313" key="1">
    <source>
        <dbReference type="EMBL" id="OJA13462.1"/>
    </source>
</evidence>
<sequence>MGRSLLLAGSTSR</sequence>
<name>A0A1J8PW13_9AGAM</name>
<organism evidence="1 2">
    <name type="scientific">Rhizopogon vesiculosus</name>
    <dbReference type="NCBI Taxonomy" id="180088"/>
    <lineage>
        <taxon>Eukaryota</taxon>
        <taxon>Fungi</taxon>
        <taxon>Dikarya</taxon>
        <taxon>Basidiomycota</taxon>
        <taxon>Agaricomycotina</taxon>
        <taxon>Agaricomycetes</taxon>
        <taxon>Agaricomycetidae</taxon>
        <taxon>Boletales</taxon>
        <taxon>Suillineae</taxon>
        <taxon>Rhizopogonaceae</taxon>
        <taxon>Rhizopogon</taxon>
    </lineage>
</organism>
<proteinExistence type="predicted"/>
<gene>
    <name evidence="1" type="ORF">AZE42_13391</name>
</gene>
<protein>
    <submittedName>
        <fullName evidence="1">Uncharacterized protein</fullName>
    </submittedName>
</protein>
<dbReference type="EMBL" id="LVVM01004150">
    <property type="protein sequence ID" value="OJA13462.1"/>
    <property type="molecule type" value="Genomic_DNA"/>
</dbReference>
<accession>A0A1J8PW13</accession>
<evidence type="ECO:0000313" key="2">
    <source>
        <dbReference type="Proteomes" id="UP000183567"/>
    </source>
</evidence>
<comment type="caution">
    <text evidence="1">The sequence shown here is derived from an EMBL/GenBank/DDBJ whole genome shotgun (WGS) entry which is preliminary data.</text>
</comment>